<organism evidence="6 7">
    <name type="scientific">Lipingzhangella rawalii</name>
    <dbReference type="NCBI Taxonomy" id="2055835"/>
    <lineage>
        <taxon>Bacteria</taxon>
        <taxon>Bacillati</taxon>
        <taxon>Actinomycetota</taxon>
        <taxon>Actinomycetes</taxon>
        <taxon>Streptosporangiales</taxon>
        <taxon>Nocardiopsidaceae</taxon>
        <taxon>Lipingzhangella</taxon>
    </lineage>
</organism>
<dbReference type="RefSeq" id="WP_310913941.1">
    <property type="nucleotide sequence ID" value="NZ_JAVLVT010000010.1"/>
</dbReference>
<keyword evidence="1" id="KW-0436">Ligase</keyword>
<proteinExistence type="predicted"/>
<dbReference type="SUPFAM" id="SSF52210">
    <property type="entry name" value="Succinyl-CoA synthetase domains"/>
    <property type="match status" value="2"/>
</dbReference>
<dbReference type="Proteomes" id="UP001250214">
    <property type="component" value="Unassembled WGS sequence"/>
</dbReference>
<dbReference type="Pfam" id="PF19045">
    <property type="entry name" value="Ligase_CoA_2"/>
    <property type="match status" value="1"/>
</dbReference>
<dbReference type="InterPro" id="IPR000182">
    <property type="entry name" value="GNAT_dom"/>
</dbReference>
<comment type="caution">
    <text evidence="6">The sequence shown here is derived from an EMBL/GenBank/DDBJ whole genome shotgun (WGS) entry which is preliminary data.</text>
</comment>
<evidence type="ECO:0000256" key="4">
    <source>
        <dbReference type="SAM" id="MobiDB-lite"/>
    </source>
</evidence>
<dbReference type="InterPro" id="IPR003781">
    <property type="entry name" value="CoA-bd"/>
</dbReference>
<dbReference type="PANTHER" id="PTHR43334">
    <property type="entry name" value="ACETATE--COA LIGASE [ADP-FORMING]"/>
    <property type="match status" value="1"/>
</dbReference>
<reference evidence="7" key="1">
    <citation type="submission" date="2023-07" db="EMBL/GenBank/DDBJ databases">
        <title>Novel species in the genus Lipingzhangella isolated from Sambhar Salt Lake.</title>
        <authorList>
            <person name="Jiya N."/>
            <person name="Kajale S."/>
            <person name="Sharma A."/>
        </authorList>
    </citation>
    <scope>NUCLEOTIDE SEQUENCE [LARGE SCALE GENOMIC DNA]</scope>
    <source>
        <strain evidence="7">LS1_29</strain>
    </source>
</reference>
<dbReference type="SUPFAM" id="SSF51735">
    <property type="entry name" value="NAD(P)-binding Rossmann-fold domains"/>
    <property type="match status" value="1"/>
</dbReference>
<dbReference type="InterPro" id="IPR016102">
    <property type="entry name" value="Succinyl-CoA_synth-like"/>
</dbReference>
<dbReference type="Gene3D" id="3.30.470.20">
    <property type="entry name" value="ATP-grasp fold, B domain"/>
    <property type="match status" value="1"/>
</dbReference>
<dbReference type="InterPro" id="IPR051538">
    <property type="entry name" value="Acyl-CoA_Synth/Transferase"/>
</dbReference>
<evidence type="ECO:0000313" key="6">
    <source>
        <dbReference type="EMBL" id="MDS1272374.1"/>
    </source>
</evidence>
<dbReference type="PANTHER" id="PTHR43334:SF1">
    <property type="entry name" value="3-HYDROXYPROPIONATE--COA LIGASE [ADP-FORMING]"/>
    <property type="match status" value="1"/>
</dbReference>
<dbReference type="SUPFAM" id="SSF56059">
    <property type="entry name" value="Glutathione synthetase ATP-binding domain-like"/>
    <property type="match status" value="1"/>
</dbReference>
<feature type="compositionally biased region" description="Low complexity" evidence="4">
    <location>
        <begin position="1"/>
        <end position="18"/>
    </location>
</feature>
<dbReference type="GO" id="GO:0016746">
    <property type="term" value="F:acyltransferase activity"/>
    <property type="evidence" value="ECO:0007669"/>
    <property type="project" value="UniProtKB-KW"/>
</dbReference>
<dbReference type="Gene3D" id="3.40.50.720">
    <property type="entry name" value="NAD(P)-binding Rossmann-like Domain"/>
    <property type="match status" value="1"/>
</dbReference>
<dbReference type="Pfam" id="PF00583">
    <property type="entry name" value="Acetyltransf_1"/>
    <property type="match status" value="1"/>
</dbReference>
<dbReference type="Pfam" id="PF13607">
    <property type="entry name" value="Succ_CoA_lig"/>
    <property type="match status" value="1"/>
</dbReference>
<feature type="domain" description="N-acetyltransferase" evidence="5">
    <location>
        <begin position="37"/>
        <end position="193"/>
    </location>
</feature>
<dbReference type="SUPFAM" id="SSF55729">
    <property type="entry name" value="Acyl-CoA N-acyltransferases (Nat)"/>
    <property type="match status" value="1"/>
</dbReference>
<dbReference type="EMBL" id="JAVLVT010000010">
    <property type="protein sequence ID" value="MDS1272374.1"/>
    <property type="molecule type" value="Genomic_DNA"/>
</dbReference>
<dbReference type="InterPro" id="IPR036291">
    <property type="entry name" value="NAD(P)-bd_dom_sf"/>
</dbReference>
<evidence type="ECO:0000256" key="1">
    <source>
        <dbReference type="ARBA" id="ARBA00022598"/>
    </source>
</evidence>
<dbReference type="InterPro" id="IPR032875">
    <property type="entry name" value="Succ_CoA_lig_flav_dom"/>
</dbReference>
<dbReference type="Gene3D" id="3.40.50.261">
    <property type="entry name" value="Succinyl-CoA synthetase domains"/>
    <property type="match status" value="2"/>
</dbReference>
<keyword evidence="6" id="KW-0808">Transferase</keyword>
<keyword evidence="6" id="KW-0012">Acyltransferase</keyword>
<accession>A0ABU2HCT3</accession>
<keyword evidence="3" id="KW-0067">ATP-binding</keyword>
<dbReference type="PROSITE" id="PS51186">
    <property type="entry name" value="GNAT"/>
    <property type="match status" value="1"/>
</dbReference>
<dbReference type="Gene3D" id="3.30.1490.20">
    <property type="entry name" value="ATP-grasp fold, A domain"/>
    <property type="match status" value="1"/>
</dbReference>
<dbReference type="Gene3D" id="3.40.630.30">
    <property type="match status" value="1"/>
</dbReference>
<evidence type="ECO:0000313" key="7">
    <source>
        <dbReference type="Proteomes" id="UP001250214"/>
    </source>
</evidence>
<dbReference type="SMART" id="SM00881">
    <property type="entry name" value="CoA_binding"/>
    <property type="match status" value="1"/>
</dbReference>
<dbReference type="InterPro" id="IPR043938">
    <property type="entry name" value="Ligase_CoA_dom"/>
</dbReference>
<dbReference type="InterPro" id="IPR016181">
    <property type="entry name" value="Acyl_CoA_acyltransferase"/>
</dbReference>
<name>A0ABU2HCT3_9ACTN</name>
<sequence length="912" mass="95317">MARPRSSSASRSGTTGAPENASDGCLDYALLRDGTSVAIREPRESDLDAVYRLHAALTPESRYLRFFGVPNNAALSGLAHRICLADGAGRGALVATRGERIIGVAQYDSTGQPGCAEVSMAVADDTRRRGVGTLLLEHLASHARSNGIREFRADVLLTNGEMMGVFAAAGLPMQRQVTQGEIHVTFPLTTDERYLTATHEREGLADRASLDGLLRPSSVAVIGAGRRAGSVGRAVLHNIGSGGFTGSLYAVNPHASHIDNVPAFPSVTRLPETPDLAVVAVPAAAVLDVAWECAHRGVRGLVIITGGLDLKTQQALRTLCRTHDMRLVGPNCFGMGNTEEGIRLDATFGATHPVHGSAGVVVQSGGVGITVLDHLSRLGVGISSFVSLGDKVDVSGNDLLMWWDADEATRLGVLYLESFGNPRKFSWLARQVGRRIPLLTVAAGQSEPGQRAAASHTAAAATSARTTRALFHQAGIVTTRDLGELVGTAALLAHQPLPQGPRVGIVTNAGGAGVLAADACVAAGLTVRSLGGMTRQGLTAALPARAECANPVDTGADATSSQFHTAVRTLAASPDVDAVIVLTVATALTELDPATMAPQVAQTGKPVLAVALGQAETVTAPAIPGGPPLPCYGDPTAAARALGHAWQYSRWRAHPRGEVPHLSGVAAEPAREAVETFLAGNPDGGWLPTSVALALCANYGIPIMPWRWARSPREAGSAARDLGGRIAVKAEIEGVVHKGREGALRLNLGDPAAVVDAYRELQQHFGDRMHGALVQCMATPGLELLFGVHHDPVFGPVLVYGLGGVHADALDLRQARLTPLTTADAAELIATLPATAPENVPGKPESRRAAGLDTSSVENIALRLSQLATDLPEVAELDLNPVIVTEEDCQAVDVRIRVEPVTRTDPYLRRLP</sequence>
<gene>
    <name evidence="6" type="ORF">RIF23_18970</name>
</gene>
<dbReference type="InterPro" id="IPR013815">
    <property type="entry name" value="ATP_grasp_subdomain_1"/>
</dbReference>
<keyword evidence="2" id="KW-0547">Nucleotide-binding</keyword>
<feature type="region of interest" description="Disordered" evidence="4">
    <location>
        <begin position="1"/>
        <end position="20"/>
    </location>
</feature>
<keyword evidence="7" id="KW-1185">Reference proteome</keyword>
<dbReference type="EC" id="2.3.1.-" evidence="6"/>
<evidence type="ECO:0000259" key="5">
    <source>
        <dbReference type="PROSITE" id="PS51186"/>
    </source>
</evidence>
<dbReference type="Pfam" id="PF13549">
    <property type="entry name" value="ATP-grasp_5"/>
    <property type="match status" value="1"/>
</dbReference>
<evidence type="ECO:0000256" key="3">
    <source>
        <dbReference type="ARBA" id="ARBA00022840"/>
    </source>
</evidence>
<dbReference type="CDD" id="cd04301">
    <property type="entry name" value="NAT_SF"/>
    <property type="match status" value="1"/>
</dbReference>
<protein>
    <submittedName>
        <fullName evidence="6">GNAT family N-acetyltransferase</fullName>
        <ecNumber evidence="6">2.3.1.-</ecNumber>
    </submittedName>
</protein>
<evidence type="ECO:0000256" key="2">
    <source>
        <dbReference type="ARBA" id="ARBA00022741"/>
    </source>
</evidence>
<dbReference type="Pfam" id="PF13380">
    <property type="entry name" value="CoA_binding_2"/>
    <property type="match status" value="1"/>
</dbReference>